<gene>
    <name evidence="2" type="ORF">BN1047_01300</name>
</gene>
<evidence type="ECO:0000313" key="2">
    <source>
        <dbReference type="EMBL" id="CDQ43434.1"/>
    </source>
</evidence>
<sequence length="213" mass="23863">MSAIWPLFDLRVRTPRLTLAYVTDDLGFRLAELTARGIHDPTTMPFSEPWTDAPTNLLQRNAMQYYWRCRANTCADNWDMVLAASDREGQLVGMCSLSATRFPTLRTAATGSWLGAEFQGRGLGLEMRHAALHLLFAGLGGERATTRAWHDNRASLGVTRSLPYTYTGSELALRRDKPDTMLSFSMDRAQWTAQRRDDIELVGIPAVRAQLGL</sequence>
<dbReference type="RefSeq" id="WP_030137023.1">
    <property type="nucleotide sequence ID" value="NZ_LK021337.1"/>
</dbReference>
<dbReference type="Pfam" id="PF13302">
    <property type="entry name" value="Acetyltransf_3"/>
    <property type="match status" value="1"/>
</dbReference>
<dbReference type="InterPro" id="IPR000182">
    <property type="entry name" value="GNAT_dom"/>
</dbReference>
<dbReference type="SUPFAM" id="SSF55729">
    <property type="entry name" value="Acyl-CoA N-acyltransferases (Nat)"/>
    <property type="match status" value="1"/>
</dbReference>
<protein>
    <submittedName>
        <fullName evidence="2">Succinyl-CoA transferasec</fullName>
    </submittedName>
</protein>
<dbReference type="InterPro" id="IPR051908">
    <property type="entry name" value="Ribosomal_N-acetyltransferase"/>
</dbReference>
<name>A0AAV2WGT1_MYCNE</name>
<dbReference type="GO" id="GO:0008999">
    <property type="term" value="F:protein-N-terminal-alanine acetyltransferase activity"/>
    <property type="evidence" value="ECO:0007669"/>
    <property type="project" value="TreeGrafter"/>
</dbReference>
<organism evidence="2 3">
    <name type="scientific">Mycolicibacterium neoaurum</name>
    <name type="common">Mycobacterium neoaurum</name>
    <dbReference type="NCBI Taxonomy" id="1795"/>
    <lineage>
        <taxon>Bacteria</taxon>
        <taxon>Bacillati</taxon>
        <taxon>Actinomycetota</taxon>
        <taxon>Actinomycetes</taxon>
        <taxon>Mycobacteriales</taxon>
        <taxon>Mycobacteriaceae</taxon>
        <taxon>Mycolicibacterium</taxon>
    </lineage>
</organism>
<proteinExistence type="predicted"/>
<dbReference type="InterPro" id="IPR016181">
    <property type="entry name" value="Acyl_CoA_acyltransferase"/>
</dbReference>
<reference evidence="2" key="1">
    <citation type="submission" date="2014-05" db="EMBL/GenBank/DDBJ databases">
        <authorList>
            <person name="Urmite Genomes"/>
        </authorList>
    </citation>
    <scope>NUCLEOTIDE SEQUENCE</scope>
    <source>
        <strain evidence="2">DSM 44074</strain>
    </source>
</reference>
<dbReference type="PANTHER" id="PTHR43441:SF11">
    <property type="entry name" value="RIBOSOMAL-PROTEIN-SERINE ACETYLTRANSFERASE"/>
    <property type="match status" value="1"/>
</dbReference>
<keyword evidence="2" id="KW-0808">Transferase</keyword>
<dbReference type="Proteomes" id="UP000028864">
    <property type="component" value="Unassembled WGS sequence"/>
</dbReference>
<dbReference type="GO" id="GO:0005737">
    <property type="term" value="C:cytoplasm"/>
    <property type="evidence" value="ECO:0007669"/>
    <property type="project" value="TreeGrafter"/>
</dbReference>
<dbReference type="Gene3D" id="3.40.630.30">
    <property type="match status" value="1"/>
</dbReference>
<dbReference type="GO" id="GO:1990189">
    <property type="term" value="F:protein N-terminal-serine acetyltransferase activity"/>
    <property type="evidence" value="ECO:0007669"/>
    <property type="project" value="TreeGrafter"/>
</dbReference>
<feature type="domain" description="N-acetyltransferase" evidence="1">
    <location>
        <begin position="31"/>
        <end position="162"/>
    </location>
</feature>
<dbReference type="EMBL" id="LK021337">
    <property type="protein sequence ID" value="CDQ43434.1"/>
    <property type="molecule type" value="Genomic_DNA"/>
</dbReference>
<accession>A0AAV2WGT1</accession>
<dbReference type="PANTHER" id="PTHR43441">
    <property type="entry name" value="RIBOSOMAL-PROTEIN-SERINE ACETYLTRANSFERASE"/>
    <property type="match status" value="1"/>
</dbReference>
<reference evidence="2" key="2">
    <citation type="submission" date="2015-09" db="EMBL/GenBank/DDBJ databases">
        <title>Draft genome sequence of Mycobacterium neoaurum DSM 44074.</title>
        <authorList>
            <person name="Croce O."/>
            <person name="Robert C."/>
            <person name="Raoult D."/>
            <person name="Drancourt M."/>
        </authorList>
    </citation>
    <scope>NUCLEOTIDE SEQUENCE</scope>
    <source>
        <strain evidence="2">DSM 44074</strain>
    </source>
</reference>
<dbReference type="AlphaFoldDB" id="A0AAV2WGT1"/>
<evidence type="ECO:0000259" key="1">
    <source>
        <dbReference type="Pfam" id="PF13302"/>
    </source>
</evidence>
<evidence type="ECO:0000313" key="3">
    <source>
        <dbReference type="Proteomes" id="UP000028864"/>
    </source>
</evidence>